<organism evidence="2 3">
    <name type="scientific">Croceibacterium salegens</name>
    <dbReference type="NCBI Taxonomy" id="1737568"/>
    <lineage>
        <taxon>Bacteria</taxon>
        <taxon>Pseudomonadati</taxon>
        <taxon>Pseudomonadota</taxon>
        <taxon>Alphaproteobacteria</taxon>
        <taxon>Sphingomonadales</taxon>
        <taxon>Erythrobacteraceae</taxon>
        <taxon>Croceibacterium</taxon>
    </lineage>
</organism>
<sequence>MIQERLADPAIAEMPGREALPRKSGELVFHDEWERRAFAMAVSLAEQGRFAWADFQQALIAAVAEAEGEDPLTPSRGYFESWLVALEAVLADKRLLGE</sequence>
<protein>
    <submittedName>
        <fullName evidence="2">Nitrile hydratase accessory protein</fullName>
    </submittedName>
</protein>
<dbReference type="OrthoDB" id="9811616at2"/>
<feature type="domain" description="Nitrile hydratase beta subunit-like N-terminal" evidence="1">
    <location>
        <begin position="23"/>
        <end position="96"/>
    </location>
</feature>
<evidence type="ECO:0000313" key="2">
    <source>
        <dbReference type="EMBL" id="MXO60121.1"/>
    </source>
</evidence>
<keyword evidence="3" id="KW-1185">Reference proteome</keyword>
<comment type="caution">
    <text evidence="2">The sequence shown here is derived from an EMBL/GenBank/DDBJ whole genome shotgun (WGS) entry which is preliminary data.</text>
</comment>
<dbReference type="InterPro" id="IPR049054">
    <property type="entry name" value="CN_hydtase_beta-like_N"/>
</dbReference>
<dbReference type="EMBL" id="WTYM01000044">
    <property type="protein sequence ID" value="MXO60121.1"/>
    <property type="molecule type" value="Genomic_DNA"/>
</dbReference>
<dbReference type="InterPro" id="IPR042262">
    <property type="entry name" value="CN_hydtase_beta_C"/>
</dbReference>
<gene>
    <name evidence="2" type="ORF">GRI89_11285</name>
</gene>
<proteinExistence type="predicted"/>
<reference evidence="2 3" key="1">
    <citation type="submission" date="2019-12" db="EMBL/GenBank/DDBJ databases">
        <title>Genomic-based taxomic classification of the family Erythrobacteraceae.</title>
        <authorList>
            <person name="Xu L."/>
        </authorList>
    </citation>
    <scope>NUCLEOTIDE SEQUENCE [LARGE SCALE GENOMIC DNA]</scope>
    <source>
        <strain evidence="2 3">MCCC 1K01500</strain>
    </source>
</reference>
<name>A0A6I4SVW6_9SPHN</name>
<dbReference type="RefSeq" id="WP_159795363.1">
    <property type="nucleotide sequence ID" value="NZ_WTYM01000044.1"/>
</dbReference>
<dbReference type="InterPro" id="IPR023808">
    <property type="entry name" value="Nitrile_Hydratase_acc_put"/>
</dbReference>
<accession>A0A6I4SVW6</accession>
<evidence type="ECO:0000313" key="3">
    <source>
        <dbReference type="Proteomes" id="UP000433652"/>
    </source>
</evidence>
<dbReference type="Gene3D" id="1.10.472.20">
    <property type="entry name" value="Nitrile hydratase, beta subunit"/>
    <property type="match status" value="1"/>
</dbReference>
<dbReference type="SUPFAM" id="SSF50090">
    <property type="entry name" value="Electron transport accessory proteins"/>
    <property type="match status" value="1"/>
</dbReference>
<dbReference type="Proteomes" id="UP000433652">
    <property type="component" value="Unassembled WGS sequence"/>
</dbReference>
<dbReference type="NCBIfam" id="TIGR03889">
    <property type="entry name" value="nitrile_acc"/>
    <property type="match status" value="1"/>
</dbReference>
<dbReference type="InterPro" id="IPR008990">
    <property type="entry name" value="Elect_transpt_acc-like_dom_sf"/>
</dbReference>
<evidence type="ECO:0000259" key="1">
    <source>
        <dbReference type="Pfam" id="PF21006"/>
    </source>
</evidence>
<dbReference type="Pfam" id="PF21006">
    <property type="entry name" value="NHase_beta_N"/>
    <property type="match status" value="1"/>
</dbReference>
<dbReference type="AlphaFoldDB" id="A0A6I4SVW6"/>